<evidence type="ECO:0008006" key="5">
    <source>
        <dbReference type="Google" id="ProtNLM"/>
    </source>
</evidence>
<evidence type="ECO:0000256" key="1">
    <source>
        <dbReference type="ARBA" id="ARBA00022614"/>
    </source>
</evidence>
<protein>
    <recommendedName>
        <fullName evidence="5">Leucine-rich repeat protein (LRRP)</fullName>
    </recommendedName>
</protein>
<accession>G0UNV3</accession>
<dbReference type="PROSITE" id="PS51450">
    <property type="entry name" value="LRR"/>
    <property type="match status" value="3"/>
</dbReference>
<reference evidence="4" key="1">
    <citation type="journal article" date="2012" name="Proc. Natl. Acad. Sci. U.S.A.">
        <title>Antigenic diversity is generated by distinct evolutionary mechanisms in African trypanosome species.</title>
        <authorList>
            <person name="Jackson A.P."/>
            <person name="Berry A."/>
            <person name="Aslett M."/>
            <person name="Allison H.C."/>
            <person name="Burton P."/>
            <person name="Vavrova-Anderson J."/>
            <person name="Brown R."/>
            <person name="Browne H."/>
            <person name="Corton N."/>
            <person name="Hauser H."/>
            <person name="Gamble J."/>
            <person name="Gilderthorp R."/>
            <person name="Marcello L."/>
            <person name="McQuillan J."/>
            <person name="Otto T.D."/>
            <person name="Quail M.A."/>
            <person name="Sanders M.J."/>
            <person name="van Tonder A."/>
            <person name="Ginger M.L."/>
            <person name="Field M.C."/>
            <person name="Barry J.D."/>
            <person name="Hertz-Fowler C."/>
            <person name="Berriman M."/>
        </authorList>
    </citation>
    <scope>NUCLEOTIDE SEQUENCE</scope>
    <source>
        <strain evidence="4">IL3000</strain>
    </source>
</reference>
<dbReference type="SMART" id="SM00369">
    <property type="entry name" value="LRR_TYP"/>
    <property type="match status" value="4"/>
</dbReference>
<feature type="compositionally biased region" description="Low complexity" evidence="3">
    <location>
        <begin position="714"/>
        <end position="724"/>
    </location>
</feature>
<dbReference type="InterPro" id="IPR003591">
    <property type="entry name" value="Leu-rich_rpt_typical-subtyp"/>
</dbReference>
<keyword evidence="2" id="KW-0677">Repeat</keyword>
<feature type="region of interest" description="Disordered" evidence="3">
    <location>
        <begin position="1465"/>
        <end position="1493"/>
    </location>
</feature>
<dbReference type="InterPro" id="IPR032675">
    <property type="entry name" value="LRR_dom_sf"/>
</dbReference>
<dbReference type="GO" id="GO:0005737">
    <property type="term" value="C:cytoplasm"/>
    <property type="evidence" value="ECO:0007669"/>
    <property type="project" value="TreeGrafter"/>
</dbReference>
<dbReference type="Gene3D" id="3.80.10.10">
    <property type="entry name" value="Ribonuclease Inhibitor"/>
    <property type="match status" value="2"/>
</dbReference>
<dbReference type="InterPro" id="IPR001611">
    <property type="entry name" value="Leu-rich_rpt"/>
</dbReference>
<dbReference type="EMBL" id="HE575319">
    <property type="protein sequence ID" value="CCC91064.1"/>
    <property type="molecule type" value="Genomic_DNA"/>
</dbReference>
<evidence type="ECO:0000256" key="3">
    <source>
        <dbReference type="SAM" id="MobiDB-lite"/>
    </source>
</evidence>
<dbReference type="SUPFAM" id="SSF52058">
    <property type="entry name" value="L domain-like"/>
    <property type="match status" value="1"/>
</dbReference>
<evidence type="ECO:0000256" key="2">
    <source>
        <dbReference type="ARBA" id="ARBA00022737"/>
    </source>
</evidence>
<dbReference type="Pfam" id="PF13855">
    <property type="entry name" value="LRR_8"/>
    <property type="match status" value="1"/>
</dbReference>
<sequence length="1493" mass="167719">MDEPHLPRKPLPPMTPEEIATLLAEYGASGPYDDMLDIPDVSKCVFDHGGRDVFLTGTSADEFEEQKEDTREGKFSVMTVDSTWPLESVLMHFTDIISSSSAPPLLEEVERLVRDERLSARGIRDKGDIKTLESVVCSTSDGNGDGISGDEPDTFGITRLCSRSADDRELLKELDRLLEEGDKVLASRRQHFDPMSEDFLAAKQAAVEEEKRLWCSVDSDVDDGQFGDGSGDDSDLSSFTVLGFTENDDGKGERSGEVDDVGCSLKTLYAFEYGPTMEEQNTMDEWDNMVETYEKRASDPLPPNTACDNPTSTAVEEDGVCREVEEDVCKLKDEDFRSEFLTHGTPEWYEKHAVIMQSISSIEARDRELQNAAARQLETYRHKCEAARRRPCPVPGMLTFERFTKRVDTLLPPGEAEVRMRSVSVLECVQAEENEERDELIPNKNKKSRVDFDSFRQVCEMREATLMEAEDLKANQEWREALEKVSSLASALENCIEEQHEKRDKIIAEEERCLQLLSEDRQSDADRIVQRAAARKYEAMCLLFSQLEKEHMCARADIVTAEERARKEIHQKAVSYVENLRSMRQKAVLEVLSCIEKLRETVTLSATSQPKVDNNALPGCVFHDTVKASWWYCSPSRGKKEHSRGVTCADSGPIGCVDASLRLRMLLQERAFGRNWLKDYRQQINDISELLRGVLRADEESAAPCGATSASRPTTAGSSSSLTGTCNTDGTSTSALCDAGTSALAMDSGARLDAGLAKRIQPHALDTAGSGAREVAQLCHSLSFALEQICDIDFSSLASLALSCSDGSSVFVAPFVQELDLGGNKLQQLHLDDVLRIFPSIRVLNVSDNKLCVLKCRTAPMRGVSEAQAHSVALSTKLSRVDLSVNAISNIEAVGKLLSYHLRTLVIFSNKIESLLPLMQCTRLECLQASRNAVTSLMELKQLSLLHTVDLSDNCIEVMDPIAEQLLLQNLYLSRNRIKKLPPILMWAFLRQLFLNGNGLRALPDDCFRWLPLLTVIHVENNELTDISGLSHCLRLQRVDLSFNQLQSVGDLLPLTACRMIQSLSVTENPFAKEEQRSESTDPTFGTVTQRLLGWFPYVSELNNEKVSLKDRVAAEAREAVYCRHFYALCRLREAVALGVVHRGWCWPCGTSSQDAWLSCGYANRFYSRLGPIDSYAQLLAALVSDVVLTSILYEQDVLAAVRRRRYFDALHVEEGMKKRFDDCRRNLNPITQRLSDKVEELNHLDSKMMTEKHIHKMQSVSNFRGNVHVINVSYVQRARAYKEASAKKFICRWLHDCCQIRRAKRELESLRFAFKNSEKQRNEAAARIIQPVGRGAIARWRMRRILNSVLDDDDDANFTKVSVDFLDDAAINLESVGVSSVLQRVLQNRSLLPNFSVLASSREVASSSPLRTGSAVQLRAGSIGTDDEARNRPVSQPEVESTSAFNDGDEWGALVSSQLEKRQKQMERARREKMRREFMNDPIRVKRELQKR</sequence>
<feature type="region of interest" description="Disordered" evidence="3">
    <location>
        <begin position="704"/>
        <end position="724"/>
    </location>
</feature>
<dbReference type="PROSITE" id="PS50096">
    <property type="entry name" value="IQ"/>
    <property type="match status" value="1"/>
</dbReference>
<dbReference type="PANTHER" id="PTHR15454:SF56">
    <property type="entry name" value="PROTEIN PHOSPHATASE 1 REGULATORY SUBUNIT 7-RELATED"/>
    <property type="match status" value="1"/>
</dbReference>
<proteinExistence type="predicted"/>
<feature type="region of interest" description="Disordered" evidence="3">
    <location>
        <begin position="1420"/>
        <end position="1450"/>
    </location>
</feature>
<dbReference type="PANTHER" id="PTHR15454">
    <property type="entry name" value="NISCHARIN RELATED"/>
    <property type="match status" value="1"/>
</dbReference>
<name>G0UNV3_TRYCI</name>
<keyword evidence="1" id="KW-0433">Leucine-rich repeat</keyword>
<gene>
    <name evidence="4" type="ORF">TCIL3000_6_3140</name>
</gene>
<dbReference type="VEuPathDB" id="TriTrypDB:TcIL3000_6_3140"/>
<organism evidence="4">
    <name type="scientific">Trypanosoma congolense (strain IL3000)</name>
    <dbReference type="NCBI Taxonomy" id="1068625"/>
    <lineage>
        <taxon>Eukaryota</taxon>
        <taxon>Discoba</taxon>
        <taxon>Euglenozoa</taxon>
        <taxon>Kinetoplastea</taxon>
        <taxon>Metakinetoplastina</taxon>
        <taxon>Trypanosomatida</taxon>
        <taxon>Trypanosomatidae</taxon>
        <taxon>Trypanosoma</taxon>
        <taxon>Nannomonas</taxon>
    </lineage>
</organism>
<evidence type="ECO:0000313" key="4">
    <source>
        <dbReference type="EMBL" id="CCC91064.1"/>
    </source>
</evidence>